<feature type="compositionally biased region" description="Basic and acidic residues" evidence="1">
    <location>
        <begin position="81"/>
        <end position="91"/>
    </location>
</feature>
<comment type="caution">
    <text evidence="2">The sequence shown here is derived from an EMBL/GenBank/DDBJ whole genome shotgun (WGS) entry which is preliminary data.</text>
</comment>
<name>A0A812QK25_9DINO</name>
<evidence type="ECO:0000313" key="2">
    <source>
        <dbReference type="EMBL" id="CAE7388342.1"/>
    </source>
</evidence>
<dbReference type="Proteomes" id="UP000601435">
    <property type="component" value="Unassembled WGS sequence"/>
</dbReference>
<evidence type="ECO:0000313" key="3">
    <source>
        <dbReference type="Proteomes" id="UP000601435"/>
    </source>
</evidence>
<evidence type="ECO:0000256" key="1">
    <source>
        <dbReference type="SAM" id="MobiDB-lite"/>
    </source>
</evidence>
<reference evidence="2" key="1">
    <citation type="submission" date="2021-02" db="EMBL/GenBank/DDBJ databases">
        <authorList>
            <person name="Dougan E. K."/>
            <person name="Rhodes N."/>
            <person name="Thang M."/>
            <person name="Chan C."/>
        </authorList>
    </citation>
    <scope>NUCLEOTIDE SEQUENCE</scope>
</reference>
<feature type="region of interest" description="Disordered" evidence="1">
    <location>
        <begin position="81"/>
        <end position="127"/>
    </location>
</feature>
<dbReference type="EMBL" id="CAJNJA010016800">
    <property type="protein sequence ID" value="CAE7388342.1"/>
    <property type="molecule type" value="Genomic_DNA"/>
</dbReference>
<keyword evidence="3" id="KW-1185">Reference proteome</keyword>
<organism evidence="2 3">
    <name type="scientific">Symbiodinium necroappetens</name>
    <dbReference type="NCBI Taxonomy" id="1628268"/>
    <lineage>
        <taxon>Eukaryota</taxon>
        <taxon>Sar</taxon>
        <taxon>Alveolata</taxon>
        <taxon>Dinophyceae</taxon>
        <taxon>Suessiales</taxon>
        <taxon>Symbiodiniaceae</taxon>
        <taxon>Symbiodinium</taxon>
    </lineage>
</organism>
<gene>
    <name evidence="2" type="ORF">SNEC2469_LOCUS10543</name>
</gene>
<dbReference type="OrthoDB" id="412694at2759"/>
<proteinExistence type="predicted"/>
<sequence length="175" mass="18569">MDNIETQLIWDIPDPAAKDVILEEPEMEKRAPVHAVAPDLKISEEALAEFGADLEEAKVTGAVAEQLEVSKAARLAAAQDKVDAAAKKDNTKTVAKGSKIKTAPEPAPERAENSNTDPDGSSAGKYDWATKATELKAAGVPILHNFQGQAKSYTLSAAEYHGMGENWDAGSISVL</sequence>
<protein>
    <submittedName>
        <fullName evidence="2">Uncharacterized protein</fullName>
    </submittedName>
</protein>
<accession>A0A812QK25</accession>
<dbReference type="AlphaFoldDB" id="A0A812QK25"/>